<accession>A0A8J3EXU0</accession>
<evidence type="ECO:0000313" key="2">
    <source>
        <dbReference type="Proteomes" id="UP000619536"/>
    </source>
</evidence>
<gene>
    <name evidence="1" type="ORF">GCM10007377_15460</name>
</gene>
<evidence type="ECO:0000313" key="1">
    <source>
        <dbReference type="EMBL" id="GGI15350.1"/>
    </source>
</evidence>
<keyword evidence="2" id="KW-1185">Reference proteome</keyword>
<dbReference type="Proteomes" id="UP000619536">
    <property type="component" value="Unassembled WGS sequence"/>
</dbReference>
<dbReference type="AlphaFoldDB" id="A0A8J3EXU0"/>
<reference evidence="1" key="2">
    <citation type="submission" date="2020-09" db="EMBL/GenBank/DDBJ databases">
        <authorList>
            <person name="Sun Q."/>
            <person name="Sedlacek I."/>
        </authorList>
    </citation>
    <scope>NUCLEOTIDE SEQUENCE</scope>
    <source>
        <strain evidence="1">CCM 8606</strain>
    </source>
</reference>
<organism evidence="1 2">
    <name type="scientific">Galliscardovia ingluviei</name>
    <dbReference type="NCBI Taxonomy" id="1769422"/>
    <lineage>
        <taxon>Bacteria</taxon>
        <taxon>Bacillati</taxon>
        <taxon>Actinomycetota</taxon>
        <taxon>Actinomycetes</taxon>
        <taxon>Bifidobacteriales</taxon>
        <taxon>Bifidobacteriaceae</taxon>
        <taxon>Galliscardovia</taxon>
    </lineage>
</organism>
<reference evidence="1" key="1">
    <citation type="journal article" date="2014" name="Int. J. Syst. Evol. Microbiol.">
        <title>Complete genome sequence of Corynebacterium casei LMG S-19264T (=DSM 44701T), isolated from a smear-ripened cheese.</title>
        <authorList>
            <consortium name="US DOE Joint Genome Institute (JGI-PGF)"/>
            <person name="Walter F."/>
            <person name="Albersmeier A."/>
            <person name="Kalinowski J."/>
            <person name="Ruckert C."/>
        </authorList>
    </citation>
    <scope>NUCLEOTIDE SEQUENCE</scope>
    <source>
        <strain evidence="1">CCM 8606</strain>
    </source>
</reference>
<comment type="caution">
    <text evidence="1">The sequence shown here is derived from an EMBL/GenBank/DDBJ whole genome shotgun (WGS) entry which is preliminary data.</text>
</comment>
<dbReference type="EMBL" id="BMDH01000006">
    <property type="protein sequence ID" value="GGI15350.1"/>
    <property type="molecule type" value="Genomic_DNA"/>
</dbReference>
<name>A0A8J3EXU0_9BIFI</name>
<sequence length="134" mass="15077">MIVEQALTMAEQTACSTLERLLRPYVPEQYPITVSLLDKLEFRIMVGDVTGVAVELETSHRADDIVWWVRMKATGKPNIGQSIRQQHLRVDDIAPNFAQVLYLLEQEQTNLALHALCAQPGVVILEPNKGNIKL</sequence>
<protein>
    <submittedName>
        <fullName evidence="1">Uncharacterized protein</fullName>
    </submittedName>
</protein>
<proteinExistence type="predicted"/>